<gene>
    <name evidence="2" type="ORF">ASJ80_12935</name>
</gene>
<evidence type="ECO:0000313" key="2">
    <source>
        <dbReference type="EMBL" id="PAV05185.1"/>
    </source>
</evidence>
<proteinExistence type="predicted"/>
<protein>
    <recommendedName>
        <fullName evidence="1">Phage head morphogenesis domain-containing protein</fullName>
    </recommendedName>
</protein>
<evidence type="ECO:0000259" key="1">
    <source>
        <dbReference type="Pfam" id="PF04233"/>
    </source>
</evidence>
<keyword evidence="3" id="KW-1185">Reference proteome</keyword>
<dbReference type="AlphaFoldDB" id="A0A2A2H776"/>
<dbReference type="RefSeq" id="WP_069585040.1">
    <property type="nucleotide sequence ID" value="NZ_LMVM01000012.1"/>
</dbReference>
<dbReference type="EMBL" id="LMVM01000012">
    <property type="protein sequence ID" value="PAV05185.1"/>
    <property type="molecule type" value="Genomic_DNA"/>
</dbReference>
<dbReference type="Proteomes" id="UP000217784">
    <property type="component" value="Unassembled WGS sequence"/>
</dbReference>
<name>A0A2A2H776_METBR</name>
<accession>A0A2A2H776</accession>
<organism evidence="2 3">
    <name type="scientific">Methanobacterium bryantii</name>
    <dbReference type="NCBI Taxonomy" id="2161"/>
    <lineage>
        <taxon>Archaea</taxon>
        <taxon>Methanobacteriati</taxon>
        <taxon>Methanobacteriota</taxon>
        <taxon>Methanomada group</taxon>
        <taxon>Methanobacteria</taxon>
        <taxon>Methanobacteriales</taxon>
        <taxon>Methanobacteriaceae</taxon>
        <taxon>Methanobacterium</taxon>
    </lineage>
</organism>
<dbReference type="OrthoDB" id="372773at2157"/>
<sequence>MPYIVCTKCNGYYKLQEWESLDDFKECECGGDLIQVDSLNIPYNTERVKTIVETFKNSEPDEKNTDSNGNHKLSINVDHTDGLTKLLKSKRPSKKGFSVEEQRSIFKEIALIPELYDFEYIGPIDDHTKLQIIKILAKVVNEGKGVIDATNEIKSKTSLNSEDAENISKNEISRIKNLGNWRIHKEKGYKYFKISKSLNTCEKCRKAYDKKIFNINEVKMLPPLHHLCRCNAIFIK</sequence>
<reference evidence="2 3" key="1">
    <citation type="journal article" date="2017" name="BMC Genomics">
        <title>Genomic analysis of methanogenic archaea reveals a shift towards energy conservation.</title>
        <authorList>
            <person name="Gilmore S.P."/>
            <person name="Henske J.K."/>
            <person name="Sexton J.A."/>
            <person name="Solomon K.V."/>
            <person name="Seppala S."/>
            <person name="Yoo J.I."/>
            <person name="Huyett L.M."/>
            <person name="Pressman A."/>
            <person name="Cogan J.Z."/>
            <person name="Kivenson V."/>
            <person name="Peng X."/>
            <person name="Tan Y."/>
            <person name="Valentine D.L."/>
            <person name="O'Malley M.A."/>
        </authorList>
    </citation>
    <scope>NUCLEOTIDE SEQUENCE [LARGE SCALE GENOMIC DNA]</scope>
    <source>
        <strain evidence="2 3">M.o.H.</strain>
    </source>
</reference>
<feature type="domain" description="Phage head morphogenesis" evidence="1">
    <location>
        <begin position="134"/>
        <end position="233"/>
    </location>
</feature>
<dbReference type="InterPro" id="IPR006528">
    <property type="entry name" value="Phage_head_morphogenesis_dom"/>
</dbReference>
<comment type="caution">
    <text evidence="2">The sequence shown here is derived from an EMBL/GenBank/DDBJ whole genome shotgun (WGS) entry which is preliminary data.</text>
</comment>
<evidence type="ECO:0000313" key="3">
    <source>
        <dbReference type="Proteomes" id="UP000217784"/>
    </source>
</evidence>
<dbReference type="Pfam" id="PF04233">
    <property type="entry name" value="Phage_Mu_F"/>
    <property type="match status" value="1"/>
</dbReference>